<dbReference type="Pfam" id="PF16197">
    <property type="entry name" value="KAsynt_C_assoc"/>
    <property type="match status" value="3"/>
</dbReference>
<dbReference type="InterPro" id="IPR016039">
    <property type="entry name" value="Thiolase-like"/>
</dbReference>
<protein>
    <submittedName>
        <fullName evidence="14">Acyl transferase domain-containing protein</fullName>
    </submittedName>
</protein>
<gene>
    <name evidence="14" type="ORF">SAMN05421505_107197</name>
</gene>
<dbReference type="InterPro" id="IPR013968">
    <property type="entry name" value="PKS_KR"/>
</dbReference>
<dbReference type="Pfam" id="PF21089">
    <property type="entry name" value="PKS_DH_N"/>
    <property type="match status" value="2"/>
</dbReference>
<dbReference type="SMART" id="SM00827">
    <property type="entry name" value="PKS_AT"/>
    <property type="match status" value="3"/>
</dbReference>
<dbReference type="InterPro" id="IPR049900">
    <property type="entry name" value="PKS_mFAS_DH"/>
</dbReference>
<dbReference type="InterPro" id="IPR029058">
    <property type="entry name" value="AB_hydrolase_fold"/>
</dbReference>
<evidence type="ECO:0000259" key="11">
    <source>
        <dbReference type="PROSITE" id="PS50075"/>
    </source>
</evidence>
<dbReference type="InterPro" id="IPR016035">
    <property type="entry name" value="Acyl_Trfase/lysoPLipase"/>
</dbReference>
<dbReference type="InterPro" id="IPR001227">
    <property type="entry name" value="Ac_transferase_dom_sf"/>
</dbReference>
<evidence type="ECO:0000313" key="14">
    <source>
        <dbReference type="EMBL" id="SDG75655.1"/>
    </source>
</evidence>
<evidence type="ECO:0000256" key="2">
    <source>
        <dbReference type="ARBA" id="ARBA00004792"/>
    </source>
</evidence>
<evidence type="ECO:0000259" key="12">
    <source>
        <dbReference type="PROSITE" id="PS52004"/>
    </source>
</evidence>
<dbReference type="GO" id="GO:0004315">
    <property type="term" value="F:3-oxoacyl-[acyl-carrier-protein] synthase activity"/>
    <property type="evidence" value="ECO:0007669"/>
    <property type="project" value="InterPro"/>
</dbReference>
<feature type="active site" description="Proton donor; for dehydratase activity" evidence="9">
    <location>
        <position position="1087"/>
    </location>
</feature>
<dbReference type="OrthoDB" id="4537517at2"/>
<dbReference type="Pfam" id="PF22953">
    <property type="entry name" value="SpnB_Rossmann"/>
    <property type="match status" value="2"/>
</dbReference>
<dbReference type="PANTHER" id="PTHR43775:SF51">
    <property type="entry name" value="INACTIVE PHENOLPHTHIOCEROL SYNTHESIS POLYKETIDE SYNTHASE TYPE I PKS1-RELATED"/>
    <property type="match status" value="1"/>
</dbReference>
<feature type="region of interest" description="N-terminal hotdog fold" evidence="9">
    <location>
        <begin position="4161"/>
        <end position="4286"/>
    </location>
</feature>
<dbReference type="InterPro" id="IPR049551">
    <property type="entry name" value="PKS_DH_C"/>
</dbReference>
<sequence length="5317" mass="549942">MSHDSKLVDYLKWVTAELHQTRQRLLDVESGKHEPVAVIGMACRLPGGVRSPEDLWRLVVEERDGISGFPTDRGWDLDALTGGGNGSSATTEGGFVAAADFDADFFGISPREALAMDPQQRLLLETSWEVFERAGIDPLTLRGSRTGVFVGTAGVDYVGVVMNSDEDVEGHATTGLTASVLSGRLSYAFGLEGPAVTLDTACSSSLVALHVAAHSLRSGECSLALAGGVTVLSTPMSFSGFSRQGGLAADGRCKAFADSADGTGWSEGVGVLLLERLSDARRNGRDILAVLSGSAVNQDGASNGLTAPNGPSQQRVVRAALASAGLSPADVDVVEGHGTGTTLGDPIEAQALLAAYGQGRERPLLLGSVKSNIGHTQAAAGAAGVIKMVMALRHGVVPPTLHVEVPSSHVDWSAGSVELLTGPRPWPEAGRPRRAGVSAFGISGTNAHVIVEEAPAVEREEMGVGEPGVVPWVVSGTSEGALEAQVERVMSAAGRAVGGAADVGLSLAGRTAFAHRAVFLAGADGVLEAARGEADERSLAVLFSGQGAQRLGMGRELHARFPVFAAAFDEVCGELDGHLDRPLRDVVWGEDAELLDQTVYAQAALFALEVALFRLVESWGVRPDLLAGHSIGEVAAAHVAGVFSLADACVLVGARGRLMQALPAGGAMAAVQATEEEVLAVQGETAVAAVNGPTSVVVSGASEAVERVRRHFEGLGRRTSRLRVSHAFHSPLMDPMLDGFRAVVEGLSFSAPEIPLVSHVTGGLADPEGVATPGYWVGHVRDTVRFAEGVRSLREAGASAFLELGPGGVLTALVQGVADEGCVAAAALRADRPEDAALFTGLGRVYVAGVAVDWGRVFDGAGARRVDLPTYAFQHERYWPRPAARVGDVGGAGLMPAGHPLLGASVTLANSEGTLFTGRFSATAHPWLADHAVDGHVVFPTAGLLELAIHAGDHVGCDRVEEFSPKEPLVLPEDGTVVVQVWVGAPDASGARVFGLFSRADGAAEENWVEHASGVLVSGEQVRTFDVSAWPPRGAVAVEHVDEDDTPGFRGPRSAWRRGGEVFVEVALPADLAGDGERFGMHPALLDALVQTAGLVVKRRGAADADHDEYGDRAPAAGMWSAGTWRGVSLHASGASVVRARLVSTGSGSISGSISVSVVDTEGAPVLSAESLALIAPTAPAGLRRTAEPGTLLRLEWVPAASGHAAGASSGVRAPVTYALLEAASHESMVSPMAFGGMAGAAREPLAVEGGRAGARVEALSGLGSEVPPVVLVPVPAFGGGDVPSFVHEACVEVLGLLQEWLTGEAYARSRLVFVTRGAVSVVGETVHPAAGAVWGLVSSALSENPARFGLVDLEPGASLPLGDVSAAGEAQVAVRDGEVRVARLLRASVEAAGAAPSGWAGDGTVLVTGGTGGLGREVARHLVVGHGVRSLLLVGRRGLEAPGAAELAEELRALGADVTVAACDAADRDALARVLAPVGSRLVGVVHAAGVVDDGVVTSLTGERVSGVLRSKVDAAWHLHDLTQDMDLRVFMMFSSIAGVTGAPGQGAYAAGNLFLDGLARYRASRGLCGVSVAWGAWVPTAGMTAALSEGHRRRLGSSGVAPLSVAEGLARFDAALGGREPYVVALGRFATSAPQSGEVPPLFRALVRGRRRAARGGAGMASALGARLLGLRPEERIGHMVELVQGEAAAVLGHASSRAVGRDRPFQAIGFDSLTALELRNRLTAATGLRLPATLVFDHPTPTVLAEHLVAELLGEEADAHAPAVVAASVADDPVAIVGMACRLPGGVESPEELWELVAEGREGISDFPADRGWDLATLLGGGRNGQGRSATSRGGFLQGVAEFDADFFGISPREALAMDPQQRLLLETSWEAIERAAIDPAALRGSRTGVFVGTGGQDYLTLVMNSAEDIEGHASTGLAASVVSGRVSYTLGLEGPAVTIDTACSSSLVAMHFAAHSLRSGECSLALAGGVTVMSSSLGFPGFTRQGGLAPDGRCKAFADAADGTGWSEGVAVLVLERLSDARRNGREVLAVLRGSAINQDGASNGLTAPNGPSQQRVIRQALANAGLSPAEVDAVEAHGTGTTLGDPIEAQALLAAYGQGRERPLLLGSVKSNIGHTQAAAGAAGVIKMVMALRHGVVPRTLHVDAPSSHVDWTAGDIELLTEVRPWPEAGRPRRAGVSAFGISGTNAHVIVEQAPSAPQEAAAVGEPGVVPWVVSGKSDVALDAQVERVTSAAGRAVDVGFSLAGRTAFAHRAVFLAGPDGAREAARGEADERSLAVLFSGQGAQRLGMGRELHARFPVFAEAFDEVCTLLPGVRDVVWGDDAELLDQTVHAHGALFALEIALFRLVESWGVRPAMVAGHSIGEVAAAHVAGVFSLADACVLVEARGRLMQALPAGGAMAAVQATEDEVLAEFGRDGVAVAAVNGPSSVVVSGAEAAVNEVMARFGARGRKTSRLRVSHASHSPLVEPMLEEYGQILAGVAFRPPELPLVSTVTGRPADAELVATPDYWVRQVRRAVRFADALGALRDGGATAFLELGPDGVLTTMAHGGPGCVAAPALRQGRSEEEALLSGLAALHVAGVGVEWAKVFDGSGARRVSLPTYAFQRVRYWPDTSAATRGSGPAGAAESVDSDEPGFWAAVEGEDVDTLASDLRVDAEALGAVLPALSSWRRHRRDQSMLDAVRFHESWKPLPGMSSGHLPGPWLVVAPAHCDDEEWTAAVLAAVGGDALCLNVEALTRGELAARLRALPAPGGPFAGVLALPAASDAGGEEAVRAVAVLLQALGDAEIAAPLWCVTRGAVAVGAAEPVAAPERAGVWGLGRVAALEWPERWGGLIDLPDVIDRRVARRLAGVLAGSGGEDQVAVRSSAVYGCRLVPAPAGSPGALWEPSGTVLITGGTGGRGAHLARRVAEAGARHLLLVSRRGLDAPGAADLVAELRRLGAEATVAACDAADRERLAEVLAGIPGDAPLTAVVHAAAAADDGLLDDFTAERFAALYRSKVTAALTLHELTKDLDLSAFVLCSSLAGAVGVHAVAGAAAANAVLDALARHRAARGLPATSVAWGAWVGDDDTWGGQPARRTAFPAIHPDLAVAAVRQAVAAPAPALVLLDLRQPQILDTLIGLRGNALLKDLPAARQALAAADAERKTLASAATDLAGRLRPMPDRDRTALLTDLVRTHVAAVLGHADVSAVAPDRKFGDLGFDSLTAIELPARLHLATGVRLSSTAVFDHPTSAVLAAHLLTELLDERPQARPPAAVERASDDDPIAIVGMACRLPGGVHTPGDLWRLLVDGGDGISPFPADRGWDLKTLIGGDRYGRGRSATLEGGFVPGAADFDAGFFGISPREALAMDPQQRLLLETSWEALECAGVDPEALYGTRTGVFVGTSGLDYATLMMNSREDIGAHAGTGLASSVMSGRISYTLGLEGPAVTIDTACSSSLVALHMAVLALRNGDCSLALAGGVTVMTTPVGFSGFTVQGGLAADGRCKAYSDAADGTSWSEGVGVVVLERLSEARRNGHEVLGVVRGSAVNQDGASNGITAPNGPSQQRVIRQALASAGLAPADVDAVEGHGTGTALGDPIEAQALLATYGQDRERPLLLGSLKSNIGHTQAAAGVAGVIKTVLAMRHGLLPKSLHLDEPSSHVDWTSGDIELLTEARPWPRVDRPWRAGVSSFGISGTNAHVIVEQAPPAEGETPRPTTRPTAHERVVSPRAVPWVVSAKSEAALRAQLVRLSPLLGELGGLGGLADRTDDAGDAGDVPPAGAALDAGLSLAGRSRFAHRAVLVNGEEVARGVASEQTLAVLFTGQGAQRLGMGRDLYGRFPVFAEAFDEACGLLPGVRDVVWGGDAELLDQTVHAQAGLFALEVALFRLVESWGVRPAMVAGHSIGEVAAAHVAGVLSLADACALVEARGRLMQALPAGGAMAAVQATEEEVLAELGSDGAAVAAVNGPSSVVVSGTDEAVERVRSHFDGLGRKTGRLRVSHAFHSPLMDPMLEDFHRVVSGLVFRAPAIPLVSNVTGRLADPELVATPDYWVRHVRDTVRFADGLRALRDAGATAFLELGPDGVLTALVRQEHDRPAACALRKGHPEESALLTGLAGLHVAGVHVDWAEVFGGTGARRVELPTYAFQHERYWPRPAPHNGDVTSVGLVPAEHPLLGAAVPLADADEVLFTSRLSLRVHPWILDHRVNGQIIFPAAGYVEMAIRAGDQVGCGRLADLTVVAPLELAEGAEPAVQVWVGAPGGSGARTVNCYARPADVGPDEPWTCCATGTLVEGDAEAVAEEPPIWPPPAAHPVDLDGFHDTHGRGVSFPGLRAAWLRGDEVFAEVELPREQAEDAQYFGLHPALLESALRACALVGEEERMLLPYAWRGVTLHATGASMLRVRIARLDRDGSGGGPEGAGSEGAGSEGGGDGGETVSLTAFDAKGEPVMSVETLMLRPPSTPGTARGGRDPLFRLEWMPAPDVRAGAIPACVALGDDEYGIGASVASLDALARLSGAASRTPELVVVSMTSLHATPGAGGDVAAAVHDVAARVLGLVQEWLADARFAASRLLFVTRSAVRAAGGDRVDDLAGAAAWGLVRSAHSEHPDRFALLDAEKTSDVSDALPYLPGLLETGEVQFVVRDGALRLGRMVPLTDPDPAREWDPDGTVLITGGTGALGRHLARRLARRGARHLLLVSRSGPDAPGAAELADELRGLGAHVEIAACDTADRGAVAALLDRIPAQHPLTALIHTAGVLDDGVVTSLTPGRMATVLRPKVDATWTLHQLTRDRDLDLAAFITFSSIAGIMGSPGQGNYAAANSFLDALVDHRRSLGLAGMSLAWGPWEQDAGMTSGLSATDMRRMQAGGMPPLSVGQGLRLFEAATAIDGLLVIPLGLTGGAMRPPQGEVPPLFRELVGRTRRTAASSAGGGDAAATFSRRLLEMNERDRTRYVVEVVRVEAAAVLGHPSHTAVEPDRDFYELGFDSLTSVELRNRLAAATGLRLPATVVFDSGTPTELARWLRAELSAQPGIDPSSGGEAGAVAVPYSEPELDSLERLFLEALGAGKIGEAQRMLAVVAALRPTFEAAAELEDLPWATTLADGPRAPRVICVSAPTANGGVHQYARLAAHFRGVREMSALPLVGFAVGERLPATPEAAVRVIAESALRAADGHPFVLAGHSSGGSFAYAAAGLLENTWGIRPTGVVLLDTLSFQHHADEGVDYAGMMRLNFAGEQASPVRLTNSRLSAMGRWMVLLNKLDVQPTTAPVLLVKCGKPLIGVDAAPVGEPEAGPLVPGAEVRLVDGDHLSLVREDSAKTAEIMEDWLGSLA</sequence>
<evidence type="ECO:0000256" key="7">
    <source>
        <dbReference type="ARBA" id="ARBA00023268"/>
    </source>
</evidence>
<dbReference type="InterPro" id="IPR006162">
    <property type="entry name" value="Ppantetheine_attach_site"/>
</dbReference>
<dbReference type="SUPFAM" id="SSF47336">
    <property type="entry name" value="ACP-like"/>
    <property type="match status" value="2"/>
</dbReference>
<dbReference type="SUPFAM" id="SSF53474">
    <property type="entry name" value="alpha/beta-Hydrolases"/>
    <property type="match status" value="1"/>
</dbReference>
<dbReference type="Pfam" id="PF02801">
    <property type="entry name" value="Ketoacyl-synt_C"/>
    <property type="match status" value="3"/>
</dbReference>
<feature type="active site" description="Proton acceptor; for dehydratase activity" evidence="9">
    <location>
        <position position="931"/>
    </location>
</feature>
<keyword evidence="6" id="KW-0045">Antibiotic biosynthesis</keyword>
<keyword evidence="15" id="KW-1185">Reference proteome</keyword>
<dbReference type="InterPro" id="IPR015083">
    <property type="entry name" value="NorB/c/GfsB-D-like_docking"/>
</dbReference>
<dbReference type="CDD" id="cd00833">
    <property type="entry name" value="PKS"/>
    <property type="match status" value="3"/>
</dbReference>
<feature type="domain" description="Carrier" evidence="11">
    <location>
        <begin position="1680"/>
        <end position="1755"/>
    </location>
</feature>
<dbReference type="InterPro" id="IPR057326">
    <property type="entry name" value="KR_dom"/>
</dbReference>
<comment type="caution">
    <text evidence="9">Lacks conserved residue(s) required for the propagation of feature annotation.</text>
</comment>
<feature type="domain" description="PKS/mFAS DH" evidence="13">
    <location>
        <begin position="899"/>
        <end position="1183"/>
    </location>
</feature>
<evidence type="ECO:0000256" key="8">
    <source>
        <dbReference type="ARBA" id="ARBA00023315"/>
    </source>
</evidence>
<feature type="domain" description="Ketosynthase family 3 (KS3)" evidence="12">
    <location>
        <begin position="33"/>
        <end position="453"/>
    </location>
</feature>
<dbReference type="InterPro" id="IPR032821">
    <property type="entry name" value="PKS_assoc"/>
</dbReference>
<dbReference type="PROSITE" id="PS00606">
    <property type="entry name" value="KS3_1"/>
    <property type="match status" value="3"/>
</dbReference>
<dbReference type="Gene3D" id="3.40.50.720">
    <property type="entry name" value="NAD(P)-binding Rossmann-like Domain"/>
    <property type="match status" value="3"/>
</dbReference>
<dbReference type="Pfam" id="PF00109">
    <property type="entry name" value="ketoacyl-synt"/>
    <property type="match status" value="3"/>
</dbReference>
<evidence type="ECO:0000256" key="1">
    <source>
        <dbReference type="ARBA" id="ARBA00001957"/>
    </source>
</evidence>
<dbReference type="Pfam" id="PF00975">
    <property type="entry name" value="Thioesterase"/>
    <property type="match status" value="1"/>
</dbReference>
<keyword evidence="7" id="KW-0511">Multifunctional enzyme</keyword>
<dbReference type="RefSeq" id="WP_093170092.1">
    <property type="nucleotide sequence ID" value="NZ_FNCN01000007.1"/>
</dbReference>
<evidence type="ECO:0000256" key="5">
    <source>
        <dbReference type="ARBA" id="ARBA00022679"/>
    </source>
</evidence>
<feature type="region of interest" description="C-terminal hotdog fold" evidence="9">
    <location>
        <begin position="4299"/>
        <end position="4454"/>
    </location>
</feature>
<dbReference type="FunFam" id="3.40.47.10:FF:000019">
    <property type="entry name" value="Polyketide synthase type I"/>
    <property type="match status" value="3"/>
</dbReference>
<dbReference type="Pfam" id="PF18369">
    <property type="entry name" value="PKS_DE"/>
    <property type="match status" value="1"/>
</dbReference>
<keyword evidence="5 14" id="KW-0808">Transferase</keyword>
<dbReference type="GO" id="GO:0031177">
    <property type="term" value="F:phosphopantetheine binding"/>
    <property type="evidence" value="ECO:0007669"/>
    <property type="project" value="InterPro"/>
</dbReference>
<proteinExistence type="predicted"/>
<dbReference type="InterPro" id="IPR018201">
    <property type="entry name" value="Ketoacyl_synth_AS"/>
</dbReference>
<dbReference type="SUPFAM" id="SSF55048">
    <property type="entry name" value="Probable ACP-binding domain of malonyl-CoA ACP transacylase"/>
    <property type="match status" value="3"/>
</dbReference>
<keyword evidence="8" id="KW-0012">Acyltransferase</keyword>
<evidence type="ECO:0000256" key="6">
    <source>
        <dbReference type="ARBA" id="ARBA00023194"/>
    </source>
</evidence>
<dbReference type="PROSITE" id="PS52004">
    <property type="entry name" value="KS3_2"/>
    <property type="match status" value="3"/>
</dbReference>
<dbReference type="Pfam" id="PF08990">
    <property type="entry name" value="Docking"/>
    <property type="match status" value="1"/>
</dbReference>
<dbReference type="GO" id="GO:0006633">
    <property type="term" value="P:fatty acid biosynthetic process"/>
    <property type="evidence" value="ECO:0007669"/>
    <property type="project" value="InterPro"/>
</dbReference>
<dbReference type="NCBIfam" id="NF045894">
    <property type="entry name" value="PKS_plus_SDR"/>
    <property type="match status" value="1"/>
</dbReference>
<dbReference type="Proteomes" id="UP000198923">
    <property type="component" value="Unassembled WGS sequence"/>
</dbReference>
<dbReference type="Gene3D" id="3.30.70.3290">
    <property type="match status" value="3"/>
</dbReference>
<feature type="domain" description="PKS/mFAS DH" evidence="13">
    <location>
        <begin position="4161"/>
        <end position="4454"/>
    </location>
</feature>
<dbReference type="InterPro" id="IPR041618">
    <property type="entry name" value="PKS_DE"/>
</dbReference>
<dbReference type="InterPro" id="IPR001031">
    <property type="entry name" value="Thioesterase"/>
</dbReference>
<dbReference type="SUPFAM" id="SSF53901">
    <property type="entry name" value="Thiolase-like"/>
    <property type="match status" value="3"/>
</dbReference>
<comment type="pathway">
    <text evidence="2">Antibiotic biosynthesis.</text>
</comment>
<dbReference type="Pfam" id="PF00550">
    <property type="entry name" value="PP-binding"/>
    <property type="match status" value="3"/>
</dbReference>
<dbReference type="InterPro" id="IPR014031">
    <property type="entry name" value="Ketoacyl_synth_C"/>
</dbReference>
<dbReference type="Gene3D" id="3.40.366.10">
    <property type="entry name" value="Malonyl-Coenzyme A Acyl Carrier Protein, domain 2"/>
    <property type="match status" value="3"/>
</dbReference>
<feature type="compositionally biased region" description="Gly residues" evidence="10">
    <location>
        <begin position="4401"/>
        <end position="4422"/>
    </location>
</feature>
<dbReference type="Gene3D" id="3.40.47.10">
    <property type="match status" value="3"/>
</dbReference>
<dbReference type="Gene3D" id="6.10.140.1830">
    <property type="match status" value="1"/>
</dbReference>
<dbReference type="Gene3D" id="1.10.1200.10">
    <property type="entry name" value="ACP-like"/>
    <property type="match status" value="3"/>
</dbReference>
<dbReference type="Gene3D" id="3.10.129.110">
    <property type="entry name" value="Polyketide synthase dehydratase"/>
    <property type="match status" value="2"/>
</dbReference>
<dbReference type="SMART" id="SM00823">
    <property type="entry name" value="PKS_PP"/>
    <property type="match status" value="3"/>
</dbReference>
<dbReference type="InterPro" id="IPR014043">
    <property type="entry name" value="Acyl_transferase_dom"/>
</dbReference>
<dbReference type="SUPFAM" id="SSF51735">
    <property type="entry name" value="NAD(P)-binding Rossmann-fold domains"/>
    <property type="match status" value="6"/>
</dbReference>
<feature type="domain" description="Ketosynthase family 3 (KS3)" evidence="12">
    <location>
        <begin position="1774"/>
        <end position="2198"/>
    </location>
</feature>
<dbReference type="Pfam" id="PF14765">
    <property type="entry name" value="PS-DH"/>
    <property type="match status" value="2"/>
</dbReference>
<dbReference type="SMART" id="SM00825">
    <property type="entry name" value="PKS_KS"/>
    <property type="match status" value="3"/>
</dbReference>
<dbReference type="GO" id="GO:0004312">
    <property type="term" value="F:fatty acid synthase activity"/>
    <property type="evidence" value="ECO:0007669"/>
    <property type="project" value="TreeGrafter"/>
</dbReference>
<dbReference type="SMART" id="SM01294">
    <property type="entry name" value="PKS_PP_betabranch"/>
    <property type="match status" value="2"/>
</dbReference>
<comment type="cofactor">
    <cofactor evidence="1">
        <name>pantetheine 4'-phosphate</name>
        <dbReference type="ChEBI" id="CHEBI:47942"/>
    </cofactor>
</comment>
<dbReference type="Gene3D" id="3.40.50.1820">
    <property type="entry name" value="alpha/beta hydrolase"/>
    <property type="match status" value="1"/>
</dbReference>
<evidence type="ECO:0000259" key="13">
    <source>
        <dbReference type="PROSITE" id="PS52019"/>
    </source>
</evidence>
<feature type="region of interest" description="Disordered" evidence="10">
    <location>
        <begin position="4397"/>
        <end position="4425"/>
    </location>
</feature>
<dbReference type="SMART" id="SM00822">
    <property type="entry name" value="PKS_KR"/>
    <property type="match status" value="3"/>
</dbReference>
<dbReference type="InterPro" id="IPR050091">
    <property type="entry name" value="PKS_NRPS_Biosynth_Enz"/>
</dbReference>
<dbReference type="InterPro" id="IPR020806">
    <property type="entry name" value="PKS_PP-bd"/>
</dbReference>
<dbReference type="InterPro" id="IPR014030">
    <property type="entry name" value="Ketoacyl_synth_N"/>
</dbReference>
<dbReference type="PROSITE" id="PS52019">
    <property type="entry name" value="PKS_MFAS_DH"/>
    <property type="match status" value="2"/>
</dbReference>
<evidence type="ECO:0000256" key="3">
    <source>
        <dbReference type="ARBA" id="ARBA00022450"/>
    </source>
</evidence>
<dbReference type="FunFam" id="3.40.366.10:FF:000002">
    <property type="entry name" value="Probable polyketide synthase 2"/>
    <property type="match status" value="1"/>
</dbReference>
<dbReference type="CDD" id="cd08952">
    <property type="entry name" value="KR_1_SDR_x"/>
    <property type="match status" value="1"/>
</dbReference>
<name>A0A1G7WUM1_9ACTN</name>
<keyword evidence="3" id="KW-0596">Phosphopantetheine</keyword>
<dbReference type="InterPro" id="IPR049552">
    <property type="entry name" value="PKS_DH_N"/>
</dbReference>
<dbReference type="SMART" id="SM00826">
    <property type="entry name" value="PKS_DH"/>
    <property type="match status" value="2"/>
</dbReference>
<dbReference type="InterPro" id="IPR036291">
    <property type="entry name" value="NAD(P)-bd_dom_sf"/>
</dbReference>
<feature type="region of interest" description="C-terminal hotdog fold" evidence="9">
    <location>
        <begin position="1030"/>
        <end position="1183"/>
    </location>
</feature>
<dbReference type="InterPro" id="IPR042104">
    <property type="entry name" value="PKS_dehydratase_sf"/>
</dbReference>
<dbReference type="EMBL" id="FNCN01000007">
    <property type="protein sequence ID" value="SDG75655.1"/>
    <property type="molecule type" value="Genomic_DNA"/>
</dbReference>
<organism evidence="14 15">
    <name type="scientific">Sinosporangium album</name>
    <dbReference type="NCBI Taxonomy" id="504805"/>
    <lineage>
        <taxon>Bacteria</taxon>
        <taxon>Bacillati</taxon>
        <taxon>Actinomycetota</taxon>
        <taxon>Actinomycetes</taxon>
        <taxon>Streptosporangiales</taxon>
        <taxon>Streptosporangiaceae</taxon>
        <taxon>Sinosporangium</taxon>
    </lineage>
</organism>
<evidence type="ECO:0000313" key="15">
    <source>
        <dbReference type="Proteomes" id="UP000198923"/>
    </source>
</evidence>
<dbReference type="PANTHER" id="PTHR43775">
    <property type="entry name" value="FATTY ACID SYNTHASE"/>
    <property type="match status" value="1"/>
</dbReference>
<dbReference type="CDD" id="cd08956">
    <property type="entry name" value="KR_3_FAS_SDR_x"/>
    <property type="match status" value="2"/>
</dbReference>
<dbReference type="Pfam" id="PF00698">
    <property type="entry name" value="Acyl_transf_1"/>
    <property type="match status" value="3"/>
</dbReference>
<evidence type="ECO:0000256" key="10">
    <source>
        <dbReference type="SAM" id="MobiDB-lite"/>
    </source>
</evidence>
<dbReference type="SMART" id="SM00824">
    <property type="entry name" value="PKS_TE"/>
    <property type="match status" value="1"/>
</dbReference>
<dbReference type="GO" id="GO:0033068">
    <property type="term" value="P:macrolide biosynthetic process"/>
    <property type="evidence" value="ECO:0007669"/>
    <property type="project" value="UniProtKB-ARBA"/>
</dbReference>
<feature type="domain" description="Carrier" evidence="11">
    <location>
        <begin position="4936"/>
        <end position="5014"/>
    </location>
</feature>
<dbReference type="InterPro" id="IPR055123">
    <property type="entry name" value="SpnB-like_Rossmann"/>
</dbReference>
<dbReference type="STRING" id="504805.SAMN05421505_107197"/>
<feature type="region of interest" description="N-terminal hotdog fold" evidence="9">
    <location>
        <begin position="899"/>
        <end position="1023"/>
    </location>
</feature>
<evidence type="ECO:0000256" key="9">
    <source>
        <dbReference type="PROSITE-ProRule" id="PRU01363"/>
    </source>
</evidence>
<dbReference type="PROSITE" id="PS00012">
    <property type="entry name" value="PHOSPHOPANTETHEINE"/>
    <property type="match status" value="2"/>
</dbReference>
<dbReference type="SUPFAM" id="SSF52151">
    <property type="entry name" value="FabD/lysophospholipase-like"/>
    <property type="match status" value="3"/>
</dbReference>
<dbReference type="Pfam" id="PF08659">
    <property type="entry name" value="KR"/>
    <property type="match status" value="3"/>
</dbReference>
<feature type="domain" description="Carrier" evidence="11">
    <location>
        <begin position="3175"/>
        <end position="3250"/>
    </location>
</feature>
<evidence type="ECO:0000256" key="4">
    <source>
        <dbReference type="ARBA" id="ARBA00022553"/>
    </source>
</evidence>
<dbReference type="InterPro" id="IPR016036">
    <property type="entry name" value="Malonyl_transacylase_ACP-bd"/>
</dbReference>
<dbReference type="InterPro" id="IPR020841">
    <property type="entry name" value="PKS_Beta-ketoAc_synthase_dom"/>
</dbReference>
<dbReference type="FunFam" id="1.10.1200.10:FF:000007">
    <property type="entry name" value="Probable polyketide synthase pks17"/>
    <property type="match status" value="3"/>
</dbReference>
<reference evidence="14 15" key="1">
    <citation type="submission" date="2016-10" db="EMBL/GenBank/DDBJ databases">
        <authorList>
            <person name="de Groot N.N."/>
        </authorList>
    </citation>
    <scope>NUCLEOTIDE SEQUENCE [LARGE SCALE GENOMIC DNA]</scope>
    <source>
        <strain evidence="14 15">CPCC 201354</strain>
    </source>
</reference>
<dbReference type="InterPro" id="IPR009081">
    <property type="entry name" value="PP-bd_ACP"/>
</dbReference>
<accession>A0A1G7WUM1</accession>
<dbReference type="InterPro" id="IPR020802">
    <property type="entry name" value="TesA-like"/>
</dbReference>
<dbReference type="InterPro" id="IPR036736">
    <property type="entry name" value="ACP-like_sf"/>
</dbReference>
<dbReference type="InterPro" id="IPR020807">
    <property type="entry name" value="PKS_DH"/>
</dbReference>
<dbReference type="PROSITE" id="PS50075">
    <property type="entry name" value="CARRIER"/>
    <property type="match status" value="3"/>
</dbReference>
<feature type="domain" description="Ketosynthase family 3 (KS3)" evidence="12">
    <location>
        <begin position="3269"/>
        <end position="3693"/>
    </location>
</feature>
<keyword evidence="4" id="KW-0597">Phosphoprotein</keyword>